<feature type="transmembrane region" description="Helical" evidence="10">
    <location>
        <begin position="12"/>
        <end position="34"/>
    </location>
</feature>
<dbReference type="EMBL" id="VDCV01000005">
    <property type="protein sequence ID" value="KAB5557272.1"/>
    <property type="molecule type" value="Genomic_DNA"/>
</dbReference>
<dbReference type="GO" id="GO:0051260">
    <property type="term" value="P:protein homooligomerization"/>
    <property type="evidence" value="ECO:0007669"/>
    <property type="project" value="UniProtKB-ARBA"/>
</dbReference>
<dbReference type="Pfam" id="PF03083">
    <property type="entry name" value="MtN3_slv"/>
    <property type="match status" value="2"/>
</dbReference>
<evidence type="ECO:0000256" key="4">
    <source>
        <dbReference type="ARBA" id="ARBA00022475"/>
    </source>
</evidence>
<keyword evidence="12" id="KW-1185">Reference proteome</keyword>
<comment type="similarity">
    <text evidence="2">Belongs to the SWEET sugar transporter family.</text>
</comment>
<dbReference type="GO" id="GO:0051119">
    <property type="term" value="F:sugar transmembrane transporter activity"/>
    <property type="evidence" value="ECO:0007669"/>
    <property type="project" value="InterPro"/>
</dbReference>
<name>A0A5N5MQJ2_9ROSI</name>
<evidence type="ECO:0000256" key="3">
    <source>
        <dbReference type="ARBA" id="ARBA00022448"/>
    </source>
</evidence>
<comment type="subcellular location">
    <subcellularLocation>
        <location evidence="1">Cell membrane</location>
        <topology evidence="1">Multi-pass membrane protein</topology>
    </subcellularLocation>
</comment>
<feature type="transmembrane region" description="Helical" evidence="10">
    <location>
        <begin position="78"/>
        <end position="98"/>
    </location>
</feature>
<feature type="transmembrane region" description="Helical" evidence="10">
    <location>
        <begin position="46"/>
        <end position="66"/>
    </location>
</feature>
<dbReference type="Gene3D" id="1.20.1280.290">
    <property type="match status" value="2"/>
</dbReference>
<dbReference type="Proteomes" id="UP000326939">
    <property type="component" value="Chromosome 5"/>
</dbReference>
<organism evidence="11 12">
    <name type="scientific">Salix brachista</name>
    <dbReference type="NCBI Taxonomy" id="2182728"/>
    <lineage>
        <taxon>Eukaryota</taxon>
        <taxon>Viridiplantae</taxon>
        <taxon>Streptophyta</taxon>
        <taxon>Embryophyta</taxon>
        <taxon>Tracheophyta</taxon>
        <taxon>Spermatophyta</taxon>
        <taxon>Magnoliopsida</taxon>
        <taxon>eudicotyledons</taxon>
        <taxon>Gunneridae</taxon>
        <taxon>Pentapetalae</taxon>
        <taxon>rosids</taxon>
        <taxon>fabids</taxon>
        <taxon>Malpighiales</taxon>
        <taxon>Salicaceae</taxon>
        <taxon>Saliceae</taxon>
        <taxon>Salix</taxon>
    </lineage>
</organism>
<evidence type="ECO:0000256" key="7">
    <source>
        <dbReference type="ARBA" id="ARBA00022737"/>
    </source>
</evidence>
<feature type="transmembrane region" description="Helical" evidence="10">
    <location>
        <begin position="285"/>
        <end position="307"/>
    </location>
</feature>
<accession>A0A5N5MQJ2</accession>
<keyword evidence="6 10" id="KW-0812">Transmembrane</keyword>
<keyword evidence="5" id="KW-0762">Sugar transport</keyword>
<dbReference type="InterPro" id="IPR004316">
    <property type="entry name" value="SWEET_rpt"/>
</dbReference>
<keyword evidence="3" id="KW-0813">Transport</keyword>
<keyword evidence="7" id="KW-0677">Repeat</keyword>
<evidence type="ECO:0000256" key="6">
    <source>
        <dbReference type="ARBA" id="ARBA00022692"/>
    </source>
</evidence>
<evidence type="ECO:0000313" key="12">
    <source>
        <dbReference type="Proteomes" id="UP000326939"/>
    </source>
</evidence>
<reference evidence="12" key="1">
    <citation type="journal article" date="2019" name="Gigascience">
        <title>De novo genome assembly of the endangered Acer yangbiense, a plant species with extremely small populations endemic to Yunnan Province, China.</title>
        <authorList>
            <person name="Yang J."/>
            <person name="Wariss H.M."/>
            <person name="Tao L."/>
            <person name="Zhang R."/>
            <person name="Yun Q."/>
            <person name="Hollingsworth P."/>
            <person name="Dao Z."/>
            <person name="Luo G."/>
            <person name="Guo H."/>
            <person name="Ma Y."/>
            <person name="Sun W."/>
        </authorList>
    </citation>
    <scope>NUCLEOTIDE SEQUENCE [LARGE SCALE GENOMIC DNA]</scope>
    <source>
        <strain evidence="12">cv. br00</strain>
    </source>
</reference>
<feature type="transmembrane region" description="Helical" evidence="10">
    <location>
        <begin position="163"/>
        <end position="181"/>
    </location>
</feature>
<dbReference type="AlphaFoldDB" id="A0A5N5MQJ2"/>
<feature type="transmembrane region" description="Helical" evidence="10">
    <location>
        <begin position="110"/>
        <end position="131"/>
    </location>
</feature>
<evidence type="ECO:0000313" key="11">
    <source>
        <dbReference type="EMBL" id="KAB5557272.1"/>
    </source>
</evidence>
<feature type="transmembrane region" description="Helical" evidence="10">
    <location>
        <begin position="313"/>
        <end position="334"/>
    </location>
</feature>
<evidence type="ECO:0000256" key="9">
    <source>
        <dbReference type="ARBA" id="ARBA00023136"/>
    </source>
</evidence>
<protein>
    <recommendedName>
        <fullName evidence="13">Bidirectional sugar transporter SWEET</fullName>
    </recommendedName>
</protein>
<keyword evidence="4" id="KW-1003">Cell membrane</keyword>
<dbReference type="FunFam" id="1.20.1280.290:FF:000002">
    <property type="entry name" value="Bidirectional sugar transporter SWEET"/>
    <property type="match status" value="1"/>
</dbReference>
<sequence>MSCISCLEFSVGSFEFIILRLIGFLSSSLLLLFQNKFLFLEGTNQWFLSPGNATALFLFLAPTITFKRIIRSKSTEQFSGIPYVMTLLNCLLSAWYGLPFVSKNNILVSTINGAGSVIETIYVVVFIIYAAKKEKGKILGLLTLVLAIFTGVALVSLCALHGNARKLFCGCAAAIFSIIMYGSPLSIMVSHVTQVFHSIFAAPLSCKAAQMNRLQPVCFRYWPEGNGVHFILLKFLAALDPTCYSNLPQSPMVVCTRKCIFCKIITCDFVWYPQRTVIKTKSVEYMPFFLSLFVFLCGTSWFVYGLLGRDPFVAVPNGVGCGLGALQLILYFIYRDNKGEAKKPISAPSLEMGPGKVHQEKQLVEQV</sequence>
<dbReference type="GO" id="GO:0005886">
    <property type="term" value="C:plasma membrane"/>
    <property type="evidence" value="ECO:0007669"/>
    <property type="project" value="UniProtKB-SubCell"/>
</dbReference>
<evidence type="ECO:0000256" key="1">
    <source>
        <dbReference type="ARBA" id="ARBA00004651"/>
    </source>
</evidence>
<evidence type="ECO:0000256" key="5">
    <source>
        <dbReference type="ARBA" id="ARBA00022597"/>
    </source>
</evidence>
<dbReference type="PANTHER" id="PTHR10791:SF44">
    <property type="entry name" value="BIDIRECTIONAL SUGAR TRANSPORTER SWEET1"/>
    <property type="match status" value="1"/>
</dbReference>
<proteinExistence type="inferred from homology"/>
<keyword evidence="8 10" id="KW-1133">Transmembrane helix</keyword>
<dbReference type="PANTHER" id="PTHR10791">
    <property type="entry name" value="RAG1-ACTIVATING PROTEIN 1"/>
    <property type="match status" value="1"/>
</dbReference>
<dbReference type="FunFam" id="1.20.1280.290:FF:000014">
    <property type="entry name" value="Bidirectional sugar transporter SWEET"/>
    <property type="match status" value="1"/>
</dbReference>
<dbReference type="InterPro" id="IPR047664">
    <property type="entry name" value="SWEET"/>
</dbReference>
<keyword evidence="9 10" id="KW-0472">Membrane</keyword>
<evidence type="ECO:0008006" key="13">
    <source>
        <dbReference type="Google" id="ProtNLM"/>
    </source>
</evidence>
<comment type="caution">
    <text evidence="11">The sequence shown here is derived from an EMBL/GenBank/DDBJ whole genome shotgun (WGS) entry which is preliminary data.</text>
</comment>
<feature type="transmembrane region" description="Helical" evidence="10">
    <location>
        <begin position="138"/>
        <end position="157"/>
    </location>
</feature>
<gene>
    <name evidence="11" type="ORF">DKX38_008181</name>
</gene>
<evidence type="ECO:0000256" key="2">
    <source>
        <dbReference type="ARBA" id="ARBA00007809"/>
    </source>
</evidence>
<evidence type="ECO:0000256" key="10">
    <source>
        <dbReference type="SAM" id="Phobius"/>
    </source>
</evidence>
<evidence type="ECO:0000256" key="8">
    <source>
        <dbReference type="ARBA" id="ARBA00022989"/>
    </source>
</evidence>